<keyword evidence="2" id="KW-1185">Reference proteome</keyword>
<evidence type="ECO:0000313" key="2">
    <source>
        <dbReference type="Proteomes" id="UP000216947"/>
    </source>
</evidence>
<dbReference type="GO" id="GO:0006508">
    <property type="term" value="P:proteolysis"/>
    <property type="evidence" value="ECO:0007669"/>
    <property type="project" value="InterPro"/>
</dbReference>
<dbReference type="Proteomes" id="UP000216947">
    <property type="component" value="Unassembled WGS sequence"/>
</dbReference>
<dbReference type="Pfam" id="PF01244">
    <property type="entry name" value="Peptidase_M19"/>
    <property type="match status" value="1"/>
</dbReference>
<dbReference type="InterPro" id="IPR008257">
    <property type="entry name" value="Pept_M19"/>
</dbReference>
<dbReference type="Gene3D" id="3.20.20.140">
    <property type="entry name" value="Metal-dependent hydrolases"/>
    <property type="match status" value="1"/>
</dbReference>
<protein>
    <submittedName>
        <fullName evidence="1">Dipeptidase</fullName>
    </submittedName>
</protein>
<proteinExistence type="predicted"/>
<dbReference type="PANTHER" id="PTHR10443:SF12">
    <property type="entry name" value="DIPEPTIDASE"/>
    <property type="match status" value="1"/>
</dbReference>
<dbReference type="PROSITE" id="PS51365">
    <property type="entry name" value="RENAL_DIPEPTIDASE_2"/>
    <property type="match status" value="1"/>
</dbReference>
<gene>
    <name evidence="1" type="ORF">CAL19_17615</name>
</gene>
<dbReference type="InterPro" id="IPR032466">
    <property type="entry name" value="Metal_Hydrolase"/>
</dbReference>
<reference evidence="2" key="1">
    <citation type="submission" date="2017-05" db="EMBL/GenBank/DDBJ databases">
        <title>Complete and WGS of Bordetella genogroups.</title>
        <authorList>
            <person name="Spilker T."/>
            <person name="Lipuma J."/>
        </authorList>
    </citation>
    <scope>NUCLEOTIDE SEQUENCE [LARGE SCALE GENOMIC DNA]</scope>
    <source>
        <strain evidence="2">AU18089</strain>
    </source>
</reference>
<dbReference type="PANTHER" id="PTHR10443">
    <property type="entry name" value="MICROSOMAL DIPEPTIDASE"/>
    <property type="match status" value="1"/>
</dbReference>
<sequence>MSATSEALHRKSVVIDGLVFFSDGNTRDMLAGGVSAINLTVTEMSAGFEEALRDAITWRERALDPSGSWLLVQQAGDIALAKQQGKLGLIMGWQNAKPLGDQVDRVKLFHTLGIRVIQLTYNEANLIGDGCLEKRNAGLSMLGVDMVKEMNRVGIAIDLSHCAPQTCLDAARHSSKPVLLTHANANAVIERPRNKSDDVIRAVADTGGVIGCSIHAYLLWRGQAGQRPTLEDFVANIKHIGNLVGYEHVGIGTDYPSVDTYEAVRHVMVMSRTKYAASGGDFSSAFGDVMEARYPEEIPTPVQFPRITQALEEGGLTAAQIEGVLGGNFQRVFGEIWSAAQ</sequence>
<dbReference type="CDD" id="cd01301">
    <property type="entry name" value="rDP_like"/>
    <property type="match status" value="1"/>
</dbReference>
<dbReference type="RefSeq" id="WP_051423857.1">
    <property type="nucleotide sequence ID" value="NZ_NEVK01000008.1"/>
</dbReference>
<dbReference type="AlphaFoldDB" id="A0A261QVE1"/>
<accession>A0A261QVE1</accession>
<evidence type="ECO:0000313" key="1">
    <source>
        <dbReference type="EMBL" id="OZI16497.1"/>
    </source>
</evidence>
<name>A0A261QVE1_9BORD</name>
<dbReference type="SUPFAM" id="SSF51556">
    <property type="entry name" value="Metallo-dependent hydrolases"/>
    <property type="match status" value="1"/>
</dbReference>
<dbReference type="GO" id="GO:0070573">
    <property type="term" value="F:metallodipeptidase activity"/>
    <property type="evidence" value="ECO:0007669"/>
    <property type="project" value="InterPro"/>
</dbReference>
<dbReference type="EMBL" id="NEVK01000008">
    <property type="protein sequence ID" value="OZI16497.1"/>
    <property type="molecule type" value="Genomic_DNA"/>
</dbReference>
<comment type="caution">
    <text evidence="1">The sequence shown here is derived from an EMBL/GenBank/DDBJ whole genome shotgun (WGS) entry which is preliminary data.</text>
</comment>
<organism evidence="1 2">
    <name type="scientific">Bordetella genomosp. 7</name>
    <dbReference type="NCBI Taxonomy" id="1416805"/>
    <lineage>
        <taxon>Bacteria</taxon>
        <taxon>Pseudomonadati</taxon>
        <taxon>Pseudomonadota</taxon>
        <taxon>Betaproteobacteria</taxon>
        <taxon>Burkholderiales</taxon>
        <taxon>Alcaligenaceae</taxon>
        <taxon>Bordetella</taxon>
    </lineage>
</organism>